<reference evidence="5 11" key="5">
    <citation type="submission" date="2019-11" db="EMBL/GenBank/DDBJ databases">
        <title>Multidrug-resistant Acinetobacter baumannii moving toward extensively drug-resistant over fifteen years in South of Brazil.</title>
        <authorList>
            <person name="Fedrigo N.H."/>
            <person name="Cerdeira L."/>
            <person name="Fuga B."/>
            <person name="Marini P.V.B."/>
            <person name="Shinohara D.R."/>
            <person name="Carrara-Marroni F.E."/>
            <person name="Lincopan N."/>
            <person name="Tognim M.C.B."/>
        </authorList>
    </citation>
    <scope>NUCLEOTIDE SEQUENCE [LARGE SCALE GENOMIC DNA]</scope>
    <source>
        <strain evidence="5 11">Ac576</strain>
    </source>
</reference>
<dbReference type="CDD" id="cd01317">
    <property type="entry name" value="DHOase_IIa"/>
    <property type="match status" value="1"/>
</dbReference>
<dbReference type="SUPFAM" id="SSF51556">
    <property type="entry name" value="Metallo-dependent hydrolases"/>
    <property type="match status" value="1"/>
</dbReference>
<evidence type="ECO:0000313" key="10">
    <source>
        <dbReference type="Proteomes" id="UP000315888"/>
    </source>
</evidence>
<dbReference type="InterPro" id="IPR011059">
    <property type="entry name" value="Metal-dep_hydrolase_composite"/>
</dbReference>
<dbReference type="GO" id="GO:0004038">
    <property type="term" value="F:allantoinase activity"/>
    <property type="evidence" value="ECO:0007669"/>
    <property type="project" value="TreeGrafter"/>
</dbReference>
<dbReference type="EMBL" id="VMAF01000042">
    <property type="protein sequence ID" value="MDR8432957.1"/>
    <property type="molecule type" value="Genomic_DNA"/>
</dbReference>
<dbReference type="EMBL" id="WWCH01000001">
    <property type="protein sequence ID" value="MYM77650.1"/>
    <property type="molecule type" value="Genomic_DNA"/>
</dbReference>
<dbReference type="EMBL" id="WPIP01000038">
    <property type="protein sequence ID" value="MVM91308.1"/>
    <property type="molecule type" value="Genomic_DNA"/>
</dbReference>
<comment type="caution">
    <text evidence="6">The sequence shown here is derived from an EMBL/GenBank/DDBJ whole genome shotgun (WGS) entry which is preliminary data.</text>
</comment>
<dbReference type="Proteomes" id="UP000223291">
    <property type="component" value="Unassembled WGS sequence"/>
</dbReference>
<dbReference type="EMBL" id="VHGY01000064">
    <property type="protein sequence ID" value="TPU60559.1"/>
    <property type="molecule type" value="Genomic_DNA"/>
</dbReference>
<evidence type="ECO:0000313" key="3">
    <source>
        <dbReference type="EMBL" id="MDR8262585.1"/>
    </source>
</evidence>
<dbReference type="Proteomes" id="UP000439424">
    <property type="component" value="Unassembled WGS sequence"/>
</dbReference>
<dbReference type="PANTHER" id="PTHR43668:SF2">
    <property type="entry name" value="ALLANTOINASE"/>
    <property type="match status" value="1"/>
</dbReference>
<evidence type="ECO:0000259" key="2">
    <source>
        <dbReference type="Pfam" id="PF12890"/>
    </source>
</evidence>
<reference evidence="8 10" key="3">
    <citation type="submission" date="2019-06" db="EMBL/GenBank/DDBJ databases">
        <title>A Diverse Panel of Clinical Acinetobacter baumannii for Research Use.</title>
        <authorList>
            <person name="Mcgann P."/>
            <person name="Snesrud E."/>
            <person name="Galac M.R."/>
        </authorList>
    </citation>
    <scope>NUCLEOTIDE SEQUENCE [LARGE SCALE GENOMIC DNA]</scope>
    <source>
        <strain evidence="8 10">MRSN14237</strain>
    </source>
</reference>
<dbReference type="OMA" id="SRLHVCH"/>
<dbReference type="GO" id="GO:0046872">
    <property type="term" value="F:metal ion binding"/>
    <property type="evidence" value="ECO:0007669"/>
    <property type="project" value="InterPro"/>
</dbReference>
<dbReference type="GO" id="GO:0004151">
    <property type="term" value="F:dihydroorotase activity"/>
    <property type="evidence" value="ECO:0007669"/>
    <property type="project" value="InterPro"/>
</dbReference>
<dbReference type="Pfam" id="PF12890">
    <property type="entry name" value="DHOase"/>
    <property type="match status" value="1"/>
</dbReference>
<protein>
    <submittedName>
        <fullName evidence="6">Aspartate carbamoyltransferase</fullName>
    </submittedName>
</protein>
<keyword evidence="1" id="KW-0665">Pyrimidine biosynthesis</keyword>
<dbReference type="RefSeq" id="WP_001987632.1">
    <property type="nucleotide sequence ID" value="NZ_BJKF01000004.1"/>
</dbReference>
<dbReference type="Proteomes" id="UP000315888">
    <property type="component" value="Unassembled WGS sequence"/>
</dbReference>
<evidence type="ECO:0000313" key="5">
    <source>
        <dbReference type="EMBL" id="MVM91308.1"/>
    </source>
</evidence>
<accession>A0A237UKD5</accession>
<evidence type="ECO:0000256" key="1">
    <source>
        <dbReference type="ARBA" id="ARBA00022975"/>
    </source>
</evidence>
<dbReference type="InterPro" id="IPR032466">
    <property type="entry name" value="Metal_Hydrolase"/>
</dbReference>
<dbReference type="GO" id="GO:0006221">
    <property type="term" value="P:pyrimidine nucleotide biosynthetic process"/>
    <property type="evidence" value="ECO:0007669"/>
    <property type="project" value="UniProtKB-KW"/>
</dbReference>
<reference evidence="6 12" key="1">
    <citation type="journal article" date="2017" name="Ann. Clin. Microbiol. Antimicrob.">
        <title>New eight genes identified at the clinical multidrug-resistant Acinetobacter baumannii DMS06669 strain in a Vietnam hospital.</title>
        <authorList>
            <person name="Si-Tuan N."/>
            <person name="Ngoc H.M."/>
            <person name="Hang P.T.T."/>
            <person name="Nguyen C."/>
            <person name="Van P.H."/>
            <person name="Huong N.T."/>
        </authorList>
    </citation>
    <scope>NUCLEOTIDE SEQUENCE [LARGE SCALE GENOMIC DNA]</scope>
    <source>
        <strain evidence="6 12">DMS06669</strain>
    </source>
</reference>
<feature type="domain" description="Dihydroorotase catalytic" evidence="2">
    <location>
        <begin position="49"/>
        <end position="233"/>
    </location>
</feature>
<evidence type="ECO:0000313" key="11">
    <source>
        <dbReference type="Proteomes" id="UP000439424"/>
    </source>
</evidence>
<reference evidence="6" key="6">
    <citation type="submission" date="2019-12" db="EMBL/GenBank/DDBJ databases">
        <authorList>
            <person name="Nguyen S.-T."/>
        </authorList>
    </citation>
    <scope>NUCLEOTIDE SEQUENCE</scope>
    <source>
        <strain evidence="6">DMS06669</strain>
    </source>
</reference>
<dbReference type="PANTHER" id="PTHR43668">
    <property type="entry name" value="ALLANTOINASE"/>
    <property type="match status" value="1"/>
</dbReference>
<evidence type="ECO:0000313" key="7">
    <source>
        <dbReference type="EMBL" id="PHQ01417.1"/>
    </source>
</evidence>
<dbReference type="GO" id="GO:0016740">
    <property type="term" value="F:transferase activity"/>
    <property type="evidence" value="ECO:0007669"/>
    <property type="project" value="UniProtKB-KW"/>
</dbReference>
<evidence type="ECO:0000313" key="4">
    <source>
        <dbReference type="EMBL" id="MDR8432957.1"/>
    </source>
</evidence>
<dbReference type="Gene3D" id="3.20.20.140">
    <property type="entry name" value="Metal-dependent hydrolases"/>
    <property type="match status" value="1"/>
</dbReference>
<evidence type="ECO:0000313" key="12">
    <source>
        <dbReference type="Proteomes" id="UP000480763"/>
    </source>
</evidence>
<reference evidence="3" key="4">
    <citation type="submission" date="2019-07" db="EMBL/GenBank/DDBJ databases">
        <title>Biological characteristics of mucoid Acinetobacter baumannii from a general hospital in China.</title>
        <authorList>
            <person name="Hua X."/>
            <person name="Yu Y."/>
        </authorList>
    </citation>
    <scope>NUCLEOTIDE SEQUENCE [LARGE SCALE GENOMIC DNA]</scope>
    <source>
        <strain evidence="3">N41</strain>
        <strain evidence="4">N8</strain>
    </source>
</reference>
<dbReference type="InterPro" id="IPR050138">
    <property type="entry name" value="DHOase/Allantoinase_Hydrolase"/>
</dbReference>
<dbReference type="AlphaFoldDB" id="A0A237UKD5"/>
<dbReference type="Gene3D" id="2.30.40.10">
    <property type="entry name" value="Urease, subunit C, domain 1"/>
    <property type="match status" value="1"/>
</dbReference>
<evidence type="ECO:0000313" key="8">
    <source>
        <dbReference type="EMBL" id="TPU60559.1"/>
    </source>
</evidence>
<gene>
    <name evidence="7" type="ORF">CPI82_17755</name>
    <name evidence="8" type="ORF">FJU42_18485</name>
    <name evidence="4" type="ORF">FPK63_18035</name>
    <name evidence="3" type="ORF">FPK87_19255</name>
    <name evidence="5" type="ORF">GNY86_07220</name>
    <name evidence="6" type="ORF">GSE42_06875</name>
</gene>
<dbReference type="GO" id="GO:0006145">
    <property type="term" value="P:purine nucleobase catabolic process"/>
    <property type="evidence" value="ECO:0007669"/>
    <property type="project" value="TreeGrafter"/>
</dbReference>
<sequence length="414" mass="44501">MDHMSIVKIENVRVLDPIQKTDSVQTVYLQDGKLIAPVDQVEQTIDGQGKWLMPTMVDLCARLREPGQQQHGTLKSEGKAARANGILHVITPPDSKPIVQDNGALIHGLIEKAWHDGGIHMHIIGAQTQGLNGKQPANMAGLKKGGCTAVSNANAAFENDDVVVRTLEYAAGLGLTVVFYAEEPQLAKDGCAHEGFIASRQGLPMIPAIAETVAIAKYLLMIEATGVKAHFGLLSCGASVELIRAAKAKGLPVTADVAMHQLHLTEQLIDGFNSLAHVRPPLRSEQDKELLRQGLKQGVIDAICTHHEPLSSSAKMAPFAETQPGITAFDTYVALGIQLINEGLFEPLEWVTKVTSAPAQVANMTARWQAEAGWVLVDPELSWTVSKDTILSQGKNTPLLGQKLTGKVLQTFAV</sequence>
<keyword evidence="6" id="KW-0808">Transferase</keyword>
<reference evidence="7 9" key="2">
    <citation type="submission" date="2017-09" db="EMBL/GenBank/DDBJ databases">
        <title>Draft genome of Acinetobacter baumannii strain I43, a mercury resistant bacteria.</title>
        <authorList>
            <person name="Siqueira K.A."/>
            <person name="Mello I.S."/>
            <person name="Mendes T.A."/>
            <person name="Soares M.A."/>
        </authorList>
    </citation>
    <scope>NUCLEOTIDE SEQUENCE [LARGE SCALE GENOMIC DNA]</scope>
    <source>
        <strain evidence="7 9">I43</strain>
    </source>
</reference>
<dbReference type="EMBL" id="NXDV01000018">
    <property type="protein sequence ID" value="PHQ01417.1"/>
    <property type="molecule type" value="Genomic_DNA"/>
</dbReference>
<proteinExistence type="predicted"/>
<organism evidence="6 12">
    <name type="scientific">Acinetobacter baumannii</name>
    <dbReference type="NCBI Taxonomy" id="470"/>
    <lineage>
        <taxon>Bacteria</taxon>
        <taxon>Pseudomonadati</taxon>
        <taxon>Pseudomonadota</taxon>
        <taxon>Gammaproteobacteria</taxon>
        <taxon>Moraxellales</taxon>
        <taxon>Moraxellaceae</taxon>
        <taxon>Acinetobacter</taxon>
        <taxon>Acinetobacter calcoaceticus/baumannii complex</taxon>
    </lineage>
</organism>
<dbReference type="Proteomes" id="UP000480763">
    <property type="component" value="Unassembled WGS sequence"/>
</dbReference>
<name>A0A237UKD5_ACIBA</name>
<dbReference type="InterPro" id="IPR024403">
    <property type="entry name" value="DHOase_cat"/>
</dbReference>
<evidence type="ECO:0000313" key="6">
    <source>
        <dbReference type="EMBL" id="MYM77650.1"/>
    </source>
</evidence>
<evidence type="ECO:0000313" key="9">
    <source>
        <dbReference type="Proteomes" id="UP000223291"/>
    </source>
</evidence>
<dbReference type="GO" id="GO:0005737">
    <property type="term" value="C:cytoplasm"/>
    <property type="evidence" value="ECO:0007669"/>
    <property type="project" value="TreeGrafter"/>
</dbReference>
<dbReference type="EMBL" id="VMBB01000044">
    <property type="protein sequence ID" value="MDR8262585.1"/>
    <property type="molecule type" value="Genomic_DNA"/>
</dbReference>
<dbReference type="InterPro" id="IPR004722">
    <property type="entry name" value="DHOase"/>
</dbReference>
<dbReference type="SUPFAM" id="SSF51338">
    <property type="entry name" value="Composite domain of metallo-dependent hydrolases"/>
    <property type="match status" value="1"/>
</dbReference>